<reference evidence="1 2" key="1">
    <citation type="journal article" date="2018" name="New Phytol.">
        <title>Phylogenomics of Endogonaceae and evolution of mycorrhizas within Mucoromycota.</title>
        <authorList>
            <person name="Chang Y."/>
            <person name="Desiro A."/>
            <person name="Na H."/>
            <person name="Sandor L."/>
            <person name="Lipzen A."/>
            <person name="Clum A."/>
            <person name="Barry K."/>
            <person name="Grigoriev I.V."/>
            <person name="Martin F.M."/>
            <person name="Stajich J.E."/>
            <person name="Smith M.E."/>
            <person name="Bonito G."/>
            <person name="Spatafora J.W."/>
        </authorList>
    </citation>
    <scope>NUCLEOTIDE SEQUENCE [LARGE SCALE GENOMIC DNA]</scope>
    <source>
        <strain evidence="1 2">GMNB39</strain>
    </source>
</reference>
<gene>
    <name evidence="1" type="ORF">BC936DRAFT_142542</name>
</gene>
<sequence>MQSQLSRYLVPAVAAVSHIHTTRRVTPSPQAQPASSTTALATLNATTKDAVSLLRSQLRYYAIVEIMGRPHLITKNDLVIVNRLLDVEVGD</sequence>
<comment type="caution">
    <text evidence="1">The sequence shown here is derived from an EMBL/GenBank/DDBJ whole genome shotgun (WGS) entry which is preliminary data.</text>
</comment>
<dbReference type="EMBL" id="RBNI01023106">
    <property type="protein sequence ID" value="RUO96144.1"/>
    <property type="molecule type" value="Genomic_DNA"/>
</dbReference>
<accession>A0A433A0B0</accession>
<proteinExistence type="predicted"/>
<dbReference type="Proteomes" id="UP000268093">
    <property type="component" value="Unassembled WGS sequence"/>
</dbReference>
<organism evidence="1 2">
    <name type="scientific">Jimgerdemannia flammicorona</name>
    <dbReference type="NCBI Taxonomy" id="994334"/>
    <lineage>
        <taxon>Eukaryota</taxon>
        <taxon>Fungi</taxon>
        <taxon>Fungi incertae sedis</taxon>
        <taxon>Mucoromycota</taxon>
        <taxon>Mucoromycotina</taxon>
        <taxon>Endogonomycetes</taxon>
        <taxon>Endogonales</taxon>
        <taxon>Endogonaceae</taxon>
        <taxon>Jimgerdemannia</taxon>
    </lineage>
</organism>
<feature type="non-terminal residue" evidence="1">
    <location>
        <position position="91"/>
    </location>
</feature>
<name>A0A433A0B0_9FUNG</name>
<dbReference type="OrthoDB" id="5994at2759"/>
<protein>
    <submittedName>
        <fullName evidence="1">Uncharacterized protein</fullName>
    </submittedName>
</protein>
<dbReference type="AlphaFoldDB" id="A0A433A0B0"/>
<evidence type="ECO:0000313" key="1">
    <source>
        <dbReference type="EMBL" id="RUO96144.1"/>
    </source>
</evidence>
<evidence type="ECO:0000313" key="2">
    <source>
        <dbReference type="Proteomes" id="UP000268093"/>
    </source>
</evidence>
<keyword evidence="2" id="KW-1185">Reference proteome</keyword>